<dbReference type="InParanoid" id="A0A0C3C2K9"/>
<feature type="region of interest" description="Disordered" evidence="2">
    <location>
        <begin position="138"/>
        <end position="158"/>
    </location>
</feature>
<keyword evidence="1" id="KW-0175">Coiled coil</keyword>
<proteinExistence type="predicted"/>
<protein>
    <submittedName>
        <fullName evidence="3">Uncharacterized protein</fullName>
    </submittedName>
</protein>
<evidence type="ECO:0000256" key="1">
    <source>
        <dbReference type="SAM" id="Coils"/>
    </source>
</evidence>
<reference evidence="3 4" key="1">
    <citation type="submission" date="2014-04" db="EMBL/GenBank/DDBJ databases">
        <authorList>
            <consortium name="DOE Joint Genome Institute"/>
            <person name="Kuo A."/>
            <person name="Martino E."/>
            <person name="Perotto S."/>
            <person name="Kohler A."/>
            <person name="Nagy L.G."/>
            <person name="Floudas D."/>
            <person name="Copeland A."/>
            <person name="Barry K.W."/>
            <person name="Cichocki N."/>
            <person name="Veneault-Fourrey C."/>
            <person name="LaButti K."/>
            <person name="Lindquist E.A."/>
            <person name="Lipzen A."/>
            <person name="Lundell T."/>
            <person name="Morin E."/>
            <person name="Murat C."/>
            <person name="Sun H."/>
            <person name="Tunlid A."/>
            <person name="Henrissat B."/>
            <person name="Grigoriev I.V."/>
            <person name="Hibbett D.S."/>
            <person name="Martin F."/>
            <person name="Nordberg H.P."/>
            <person name="Cantor M.N."/>
            <person name="Hua S.X."/>
        </authorList>
    </citation>
    <scope>NUCLEOTIDE SEQUENCE [LARGE SCALE GENOMIC DNA]</scope>
    <source>
        <strain evidence="3 4">Zn</strain>
    </source>
</reference>
<dbReference type="AlphaFoldDB" id="A0A0C3C2K9"/>
<reference evidence="4" key="2">
    <citation type="submission" date="2015-01" db="EMBL/GenBank/DDBJ databases">
        <title>Evolutionary Origins and Diversification of the Mycorrhizal Mutualists.</title>
        <authorList>
            <consortium name="DOE Joint Genome Institute"/>
            <consortium name="Mycorrhizal Genomics Consortium"/>
            <person name="Kohler A."/>
            <person name="Kuo A."/>
            <person name="Nagy L.G."/>
            <person name="Floudas D."/>
            <person name="Copeland A."/>
            <person name="Barry K.W."/>
            <person name="Cichocki N."/>
            <person name="Veneault-Fourrey C."/>
            <person name="LaButti K."/>
            <person name="Lindquist E.A."/>
            <person name="Lipzen A."/>
            <person name="Lundell T."/>
            <person name="Morin E."/>
            <person name="Murat C."/>
            <person name="Riley R."/>
            <person name="Ohm R."/>
            <person name="Sun H."/>
            <person name="Tunlid A."/>
            <person name="Henrissat B."/>
            <person name="Grigoriev I.V."/>
            <person name="Hibbett D.S."/>
            <person name="Martin F."/>
        </authorList>
    </citation>
    <scope>NUCLEOTIDE SEQUENCE [LARGE SCALE GENOMIC DNA]</scope>
    <source>
        <strain evidence="4">Zn</strain>
    </source>
</reference>
<evidence type="ECO:0000313" key="4">
    <source>
        <dbReference type="Proteomes" id="UP000054321"/>
    </source>
</evidence>
<feature type="region of interest" description="Disordered" evidence="2">
    <location>
        <begin position="17"/>
        <end position="39"/>
    </location>
</feature>
<organism evidence="3 4">
    <name type="scientific">Oidiodendron maius (strain Zn)</name>
    <dbReference type="NCBI Taxonomy" id="913774"/>
    <lineage>
        <taxon>Eukaryota</taxon>
        <taxon>Fungi</taxon>
        <taxon>Dikarya</taxon>
        <taxon>Ascomycota</taxon>
        <taxon>Pezizomycotina</taxon>
        <taxon>Leotiomycetes</taxon>
        <taxon>Leotiomycetes incertae sedis</taxon>
        <taxon>Myxotrichaceae</taxon>
        <taxon>Oidiodendron</taxon>
    </lineage>
</organism>
<name>A0A0C3C2K9_OIDMZ</name>
<evidence type="ECO:0000313" key="3">
    <source>
        <dbReference type="EMBL" id="KIM93103.1"/>
    </source>
</evidence>
<feature type="region of interest" description="Disordered" evidence="2">
    <location>
        <begin position="253"/>
        <end position="289"/>
    </location>
</feature>
<dbReference type="EMBL" id="KN832899">
    <property type="protein sequence ID" value="KIM93103.1"/>
    <property type="molecule type" value="Genomic_DNA"/>
</dbReference>
<evidence type="ECO:0000256" key="2">
    <source>
        <dbReference type="SAM" id="MobiDB-lite"/>
    </source>
</evidence>
<sequence length="289" mass="32021">MNAVTYHPTVVSGVAGSKRSVSPARSCKNSHTSGFFPTVDPPDPHAFSVPSPELMHLTSHEPVALVDGCNSAQNLTSPTRSENTAGYNYRNVGEGFENIYDSPGEDEDWLYQDSSERGSMCDSASDFTILSRDVGSRFESPVSSPTAQSPPSNSDSQLESWYKQQTGQFLGQVGPHIRLLGLKLRLEQSIARAQGLESLLENLHNELYQPEPETLLEHILQLKEQNKQLTGHLRDAEEKVKRVLDMEAGGALKRKREQVDTRGGNNLRPLVKRARRENDTQDLGQSPLR</sequence>
<gene>
    <name evidence="3" type="ORF">OIDMADRAFT_149820</name>
</gene>
<accession>A0A0C3C2K9</accession>
<feature type="compositionally biased region" description="Polar residues" evidence="2">
    <location>
        <begin position="141"/>
        <end position="158"/>
    </location>
</feature>
<dbReference type="HOGENOM" id="CLU_963450_0_0_1"/>
<keyword evidence="4" id="KW-1185">Reference proteome</keyword>
<dbReference type="Proteomes" id="UP000054321">
    <property type="component" value="Unassembled WGS sequence"/>
</dbReference>
<feature type="coiled-coil region" evidence="1">
    <location>
        <begin position="186"/>
        <end position="246"/>
    </location>
</feature>